<dbReference type="EMBL" id="CP060436">
    <property type="protein sequence ID" value="QPM89161.1"/>
    <property type="molecule type" value="Genomic_DNA"/>
</dbReference>
<dbReference type="RefSeq" id="WP_119837933.1">
    <property type="nucleotide sequence ID" value="NZ_CP060436.1"/>
</dbReference>
<sequence length="511" mass="53164">MSIDEFSPAPVQVVDGIGPYGIPHAYAGAAELAVTLSLAGERTVLTVLQYSCDPVTSDTAGSLYLEAQVASDFAWASMIVERATRMEQGYDGAASREKAVQVQLDRIVMAQQDTQRLAKNALRLAPEEPEVRVFDKTVAERSGRTLAWAEDGMGLEPGPKSSEIAKAQGFAEEVAQIKEEFGNVDGAITEARAARDKSELWAEEDEDTEVDPGQYSALHHAAKSALAATAAGVAQTGAETAKGGAEAAQAGAELAAAAQDIFESTAAGLASTTEGGLFWVPSAGALDLYRHDAGPLAFDMDVSVATSPRIEQFETITPTGLALAGGTVREKGETVTPELSWVQTKSSVYAAVSAQSVDDGGGPESVGTGDTSWEGDDVTEDTTFTVEITDALARTSEASITLDFRNRLFWGASANATLTSAQIIALAGAGLSNVLARAMSIAASGGAPYVYYAWPLVYGDPSSVKVGGFALDGAGYTLATVSVSTAAGHVEDYRVLRLAQQQSGTVLLEVS</sequence>
<accession>A0A418SK70</accession>
<proteinExistence type="predicted"/>
<reference evidence="1 2" key="1">
    <citation type="submission" date="2020-08" db="EMBL/GenBank/DDBJ databases">
        <title>Genome sequence of Rhodobacteraceae bacterium Lw-13e.</title>
        <authorList>
            <person name="Poehlein A."/>
            <person name="Wolter L."/>
            <person name="Daniel R."/>
            <person name="Brinkhoff T."/>
        </authorList>
    </citation>
    <scope>NUCLEOTIDE SEQUENCE [LARGE SCALE GENOMIC DNA]</scope>
    <source>
        <strain evidence="1 2">Lw-13e</strain>
    </source>
</reference>
<dbReference type="Proteomes" id="UP000283786">
    <property type="component" value="Chromosome"/>
</dbReference>
<dbReference type="KEGG" id="palw:PSAL_003720"/>
<organism evidence="1 2">
    <name type="scientific">Pseudooceanicola algae</name>
    <dbReference type="NCBI Taxonomy" id="1537215"/>
    <lineage>
        <taxon>Bacteria</taxon>
        <taxon>Pseudomonadati</taxon>
        <taxon>Pseudomonadota</taxon>
        <taxon>Alphaproteobacteria</taxon>
        <taxon>Rhodobacterales</taxon>
        <taxon>Paracoccaceae</taxon>
        <taxon>Pseudooceanicola</taxon>
    </lineage>
</organism>
<evidence type="ECO:0000313" key="2">
    <source>
        <dbReference type="Proteomes" id="UP000283786"/>
    </source>
</evidence>
<dbReference type="AlphaFoldDB" id="A0A418SK70"/>
<protein>
    <submittedName>
        <fullName evidence="1">Uncharacterized protein</fullName>
    </submittedName>
</protein>
<dbReference type="OrthoDB" id="7877378at2"/>
<gene>
    <name evidence="1" type="ORF">PSAL_003720</name>
</gene>
<name>A0A418SK70_9RHOB</name>
<evidence type="ECO:0000313" key="1">
    <source>
        <dbReference type="EMBL" id="QPM89161.1"/>
    </source>
</evidence>
<keyword evidence="2" id="KW-1185">Reference proteome</keyword>